<evidence type="ECO:0000313" key="2">
    <source>
        <dbReference type="EMBL" id="CAG5085715.1"/>
    </source>
</evidence>
<accession>A0A916JR65</accession>
<dbReference type="GO" id="GO:0016746">
    <property type="term" value="F:acyltransferase activity"/>
    <property type="evidence" value="ECO:0007669"/>
    <property type="project" value="InterPro"/>
</dbReference>
<dbReference type="AlphaFoldDB" id="A0A916JR65"/>
<feature type="domain" description="Phospholipid/glycerol acyltransferase" evidence="1">
    <location>
        <begin position="94"/>
        <end position="211"/>
    </location>
</feature>
<sequence length="285" mass="33099">MGKKKKPDISTVPEEHRLIDVEKAIKDKNPRLLKWMPGLLLRYIKKTLHQDELNNIIYRNSHKEGKDFLDAGIEEFELNITYRGLENIPKEGGVYLTANHPLGGLDGVAMLSLVSKVRIDLKFFVNDLLMQIKNFGPFFVPVNKHGLNGKEYKKRFEEVYSSDQCLLIFPAGLVSRKQKKGKIEDLQWKKSIIQKAIEHNKPIVPIHISAKNSNKFYNIAKWRKKFGVKANLEMFFLADEMFRQRGKTIHFEIGKPIPASHWDSSKKPEEWVQWLKEKVYSLPSS</sequence>
<dbReference type="InterPro" id="IPR002123">
    <property type="entry name" value="Plipid/glycerol_acylTrfase"/>
</dbReference>
<protein>
    <recommendedName>
        <fullName evidence="1">Phospholipid/glycerol acyltransferase domain-containing protein</fullName>
    </recommendedName>
</protein>
<proteinExistence type="predicted"/>
<dbReference type="Proteomes" id="UP000683507">
    <property type="component" value="Chromosome"/>
</dbReference>
<name>A0A916JR65_9FLAO</name>
<dbReference type="Pfam" id="PF19576">
    <property type="entry name" value="Acyltransf_2"/>
    <property type="match status" value="1"/>
</dbReference>
<evidence type="ECO:0000259" key="1">
    <source>
        <dbReference type="SMART" id="SM00563"/>
    </source>
</evidence>
<dbReference type="SMART" id="SM00563">
    <property type="entry name" value="PlsC"/>
    <property type="match status" value="1"/>
</dbReference>
<keyword evidence="3" id="KW-1185">Reference proteome</keyword>
<reference evidence="2" key="1">
    <citation type="submission" date="2021-04" db="EMBL/GenBank/DDBJ databases">
        <authorList>
            <person name="Rodrigo-Torres L."/>
            <person name="Arahal R. D."/>
            <person name="Lucena T."/>
        </authorList>
    </citation>
    <scope>NUCLEOTIDE SEQUENCE</scope>
    <source>
        <strain evidence="2">AS29M-1</strain>
    </source>
</reference>
<dbReference type="EMBL" id="OU015584">
    <property type="protein sequence ID" value="CAG5085715.1"/>
    <property type="molecule type" value="Genomic_DNA"/>
</dbReference>
<dbReference type="RefSeq" id="WP_258543050.1">
    <property type="nucleotide sequence ID" value="NZ_OU015584.1"/>
</dbReference>
<dbReference type="SUPFAM" id="SSF69593">
    <property type="entry name" value="Glycerol-3-phosphate (1)-acyltransferase"/>
    <property type="match status" value="1"/>
</dbReference>
<organism evidence="2 3">
    <name type="scientific">Parvicella tangerina</name>
    <dbReference type="NCBI Taxonomy" id="2829795"/>
    <lineage>
        <taxon>Bacteria</taxon>
        <taxon>Pseudomonadati</taxon>
        <taxon>Bacteroidota</taxon>
        <taxon>Flavobacteriia</taxon>
        <taxon>Flavobacteriales</taxon>
        <taxon>Parvicellaceae</taxon>
        <taxon>Parvicella</taxon>
    </lineage>
</organism>
<dbReference type="KEGG" id="ptan:CRYO30217_02850"/>
<evidence type="ECO:0000313" key="3">
    <source>
        <dbReference type="Proteomes" id="UP000683507"/>
    </source>
</evidence>
<gene>
    <name evidence="2" type="ORF">CRYO30217_02850</name>
</gene>
<dbReference type="InterPro" id="IPR045746">
    <property type="entry name" value="ACT14924-like_Acyltransf_dom"/>
</dbReference>